<dbReference type="AlphaFoldDB" id="A0A7S1XT02"/>
<comment type="pathway">
    <text evidence="1">Protein modification; protein ubiquitination.</text>
</comment>
<feature type="compositionally biased region" description="Low complexity" evidence="7">
    <location>
        <begin position="74"/>
        <end position="88"/>
    </location>
</feature>
<dbReference type="InterPro" id="IPR024766">
    <property type="entry name" value="Znf_RING_H2"/>
</dbReference>
<evidence type="ECO:0000256" key="2">
    <source>
        <dbReference type="ARBA" id="ARBA00022723"/>
    </source>
</evidence>
<dbReference type="InterPro" id="IPR013083">
    <property type="entry name" value="Znf_RING/FYVE/PHD"/>
</dbReference>
<feature type="compositionally biased region" description="Basic residues" evidence="7">
    <location>
        <begin position="27"/>
        <end position="37"/>
    </location>
</feature>
<dbReference type="Gene3D" id="3.30.40.10">
    <property type="entry name" value="Zinc/RING finger domain, C3HC4 (zinc finger)"/>
    <property type="match status" value="1"/>
</dbReference>
<gene>
    <name evidence="9" type="ORF">PPAR1163_LOCUS15338</name>
</gene>
<proteinExistence type="predicted"/>
<evidence type="ECO:0000256" key="4">
    <source>
        <dbReference type="ARBA" id="ARBA00022786"/>
    </source>
</evidence>
<keyword evidence="4" id="KW-0833">Ubl conjugation pathway</keyword>
<evidence type="ECO:0000256" key="7">
    <source>
        <dbReference type="SAM" id="MobiDB-lite"/>
    </source>
</evidence>
<dbReference type="PROSITE" id="PS50089">
    <property type="entry name" value="ZF_RING_2"/>
    <property type="match status" value="1"/>
</dbReference>
<dbReference type="SMART" id="SM00184">
    <property type="entry name" value="RING"/>
    <property type="match status" value="1"/>
</dbReference>
<name>A0A7S1XT02_9STRA</name>
<organism evidence="9">
    <name type="scientific">Phaeomonas parva</name>
    <dbReference type="NCBI Taxonomy" id="124430"/>
    <lineage>
        <taxon>Eukaryota</taxon>
        <taxon>Sar</taxon>
        <taxon>Stramenopiles</taxon>
        <taxon>Ochrophyta</taxon>
        <taxon>Pinguiophyceae</taxon>
        <taxon>Pinguiochrysidales</taxon>
        <taxon>Pinguiochrysidaceae</taxon>
        <taxon>Phaeomonas</taxon>
    </lineage>
</organism>
<dbReference type="GO" id="GO:0008270">
    <property type="term" value="F:zinc ion binding"/>
    <property type="evidence" value="ECO:0007669"/>
    <property type="project" value="UniProtKB-KW"/>
</dbReference>
<accession>A0A7S1XT02</accession>
<feature type="compositionally biased region" description="Polar residues" evidence="7">
    <location>
        <begin position="97"/>
        <end position="107"/>
    </location>
</feature>
<keyword evidence="5" id="KW-0862">Zinc</keyword>
<evidence type="ECO:0000256" key="1">
    <source>
        <dbReference type="ARBA" id="ARBA00004906"/>
    </source>
</evidence>
<evidence type="ECO:0000313" key="9">
    <source>
        <dbReference type="EMBL" id="CAD9256967.1"/>
    </source>
</evidence>
<keyword evidence="2" id="KW-0479">Metal-binding</keyword>
<feature type="region of interest" description="Disordered" evidence="7">
    <location>
        <begin position="1"/>
        <end position="110"/>
    </location>
</feature>
<keyword evidence="3 6" id="KW-0863">Zinc-finger</keyword>
<feature type="domain" description="RING-type" evidence="8">
    <location>
        <begin position="155"/>
        <end position="206"/>
    </location>
</feature>
<dbReference type="PANTHER" id="PTHR15710">
    <property type="entry name" value="E3 UBIQUITIN-PROTEIN LIGASE PRAJA"/>
    <property type="match status" value="1"/>
</dbReference>
<dbReference type="InterPro" id="IPR001841">
    <property type="entry name" value="Znf_RING"/>
</dbReference>
<evidence type="ECO:0000256" key="3">
    <source>
        <dbReference type="ARBA" id="ARBA00022771"/>
    </source>
</evidence>
<evidence type="ECO:0000256" key="6">
    <source>
        <dbReference type="PROSITE-ProRule" id="PRU00175"/>
    </source>
</evidence>
<feature type="compositionally biased region" description="Polar residues" evidence="7">
    <location>
        <begin position="55"/>
        <end position="66"/>
    </location>
</feature>
<feature type="compositionally biased region" description="Low complexity" evidence="7">
    <location>
        <begin position="518"/>
        <end position="531"/>
    </location>
</feature>
<evidence type="ECO:0000259" key="8">
    <source>
        <dbReference type="PROSITE" id="PS50089"/>
    </source>
</evidence>
<evidence type="ECO:0000256" key="5">
    <source>
        <dbReference type="ARBA" id="ARBA00022833"/>
    </source>
</evidence>
<dbReference type="Pfam" id="PF12678">
    <property type="entry name" value="zf-rbx1"/>
    <property type="match status" value="1"/>
</dbReference>
<sequence length="681" mass="73670">MPKRRRSARLLGEQPVEDRNREEIRDRAKRARRRARNRAHDDVASDWEDGATSGEVRSTVSNSNPRATRRRMYSSTAADSARAAGSASPTTPPEAGSSLSRGASGNKSVVLVPKPTRVAAKKESPGAPRRTRLMREAVALLDGQKSAVGSDDETCRICLMSLVPEAMKDRLRGCACKPEKLPCGHFFHFGCIQVWTKRQQRCPVCRADCPIIGVGPLPEKPLGSPPAGYLYSRRDFRLGEHGAIVQELVESGLLDSHPGYALQRLYASGVHIPLVSEDALAEAERLERQIVNRARDGPRSFRIFGMRYVSAQVSGGVLEVICRALSELRDLAKRRLWVQAFVRIEALTRLMEDFDEWTAEAEMAVQAVVGICSLTWVVIAMGVASNQRARTQIQNFGDALKHGAAIIERMHDHCGMGDTRNCPLLRAHTRFLNAFARASATARQAASATEGGSACASVPVLRRTVTQLEEPSLLELMNKGTPGLVRDLEEVWEIAHATGAITSVDLTPGPGQRRRPADAPGGQVPAAPGVGTEQDDIVVPPSMRFKVDDATDQPIPIVVNTPATRVDARVENWESWLRSLGNVEGSYDTPAGGEDGAEVAAAAAADAVEGEATTSSRNQEGTPEAAVSAASATIIMTGQPGGLRRTDRTTWGLDPELLYSFMRQSEMENEPAQNQGSGSNA</sequence>
<feature type="region of interest" description="Disordered" evidence="7">
    <location>
        <begin position="503"/>
        <end position="536"/>
    </location>
</feature>
<dbReference type="EMBL" id="HBGJ01024022">
    <property type="protein sequence ID" value="CAD9256967.1"/>
    <property type="molecule type" value="Transcribed_RNA"/>
</dbReference>
<feature type="compositionally biased region" description="Basic and acidic residues" evidence="7">
    <location>
        <begin position="16"/>
        <end position="26"/>
    </location>
</feature>
<reference evidence="9" key="1">
    <citation type="submission" date="2021-01" db="EMBL/GenBank/DDBJ databases">
        <authorList>
            <person name="Corre E."/>
            <person name="Pelletier E."/>
            <person name="Niang G."/>
            <person name="Scheremetjew M."/>
            <person name="Finn R."/>
            <person name="Kale V."/>
            <person name="Holt S."/>
            <person name="Cochrane G."/>
            <person name="Meng A."/>
            <person name="Brown T."/>
            <person name="Cohen L."/>
        </authorList>
    </citation>
    <scope>NUCLEOTIDE SEQUENCE</scope>
    <source>
        <strain evidence="9">CCMP2877</strain>
    </source>
</reference>
<protein>
    <recommendedName>
        <fullName evidence="8">RING-type domain-containing protein</fullName>
    </recommendedName>
</protein>
<dbReference type="SUPFAM" id="SSF57850">
    <property type="entry name" value="RING/U-box"/>
    <property type="match status" value="1"/>
</dbReference>